<evidence type="ECO:0000256" key="1">
    <source>
        <dbReference type="SAM" id="Phobius"/>
    </source>
</evidence>
<keyword evidence="1" id="KW-0472">Membrane</keyword>
<comment type="caution">
    <text evidence="2">The sequence shown here is derived from an EMBL/GenBank/DDBJ whole genome shotgun (WGS) entry which is preliminary data.</text>
</comment>
<dbReference type="OrthoDB" id="3029470at2759"/>
<keyword evidence="3" id="KW-1185">Reference proteome</keyword>
<proteinExistence type="predicted"/>
<gene>
    <name evidence="2" type="ORF">VMCG_07194</name>
</gene>
<evidence type="ECO:0000313" key="2">
    <source>
        <dbReference type="EMBL" id="ROV98380.1"/>
    </source>
</evidence>
<dbReference type="Proteomes" id="UP000283895">
    <property type="component" value="Unassembled WGS sequence"/>
</dbReference>
<protein>
    <submittedName>
        <fullName evidence="2">Uncharacterized protein</fullName>
    </submittedName>
</protein>
<keyword evidence="1" id="KW-1133">Transmembrane helix</keyword>
<reference evidence="2 3" key="1">
    <citation type="submission" date="2015-09" db="EMBL/GenBank/DDBJ databases">
        <title>Host preference determinants of Valsa canker pathogens revealed by comparative genomics.</title>
        <authorList>
            <person name="Yin Z."/>
            <person name="Huang L."/>
        </authorList>
    </citation>
    <scope>NUCLEOTIDE SEQUENCE [LARGE SCALE GENOMIC DNA]</scope>
    <source>
        <strain evidence="2 3">03-1</strain>
    </source>
</reference>
<evidence type="ECO:0000313" key="3">
    <source>
        <dbReference type="Proteomes" id="UP000283895"/>
    </source>
</evidence>
<dbReference type="AlphaFoldDB" id="A0A423W4X3"/>
<dbReference type="STRING" id="356882.A0A423W4X3"/>
<dbReference type="EMBL" id="LKEA01000026">
    <property type="protein sequence ID" value="ROV98380.1"/>
    <property type="molecule type" value="Genomic_DNA"/>
</dbReference>
<accession>A0A423W4X3</accession>
<organism evidence="2 3">
    <name type="scientific">Cytospora schulzeri</name>
    <dbReference type="NCBI Taxonomy" id="448051"/>
    <lineage>
        <taxon>Eukaryota</taxon>
        <taxon>Fungi</taxon>
        <taxon>Dikarya</taxon>
        <taxon>Ascomycota</taxon>
        <taxon>Pezizomycotina</taxon>
        <taxon>Sordariomycetes</taxon>
        <taxon>Sordariomycetidae</taxon>
        <taxon>Diaporthales</taxon>
        <taxon>Cytosporaceae</taxon>
        <taxon>Cytospora</taxon>
    </lineage>
</organism>
<name>A0A423W4X3_9PEZI</name>
<sequence>MPEPNPPHRLNVSIAVFLFAGLAGLLLSINLDPPNLVGLNGVLDFAAGPGGSMESFKSRPQVEPDIITISQAHRITEEDVDSLLVTETNPARSDGTMDYARCAALHNYIVQYGWLADDRSLTDLPRTTYWEANSEESEASERHVDPALKEFFKLVIDNQDISFHFWVYGLFGPKHMFESPSSFPENLEGEPDRVVTLYAANGMEGHSAGLMYDQERHQAYYAMTIWEYDSASPIDEHHDLWHPLETVLSNWIEMIRIGRITASRDEAPNEKNDVWAMHSYGPRQVGSAVESFHRLVDAIEARMPADALLPGEQGPLLTDRDLDAASVPAECFIRSFLTRVRKPRFKKIAPGLIVPHDPAVFSASQRFTKLGSTPTLEGVGMTSVAVSEVGDINDGEKESVDLSIPPVLIFPAEFGQKTNLDQFPSTYAAQWERPDRFVTFNPFRSPYHSAVKRGDHSTPAGLYSESVDRKYVDQAEEGFRLLLPFTLRPFGDDADNILNSIGGNAGARWSDGTLVEKGDPTGLFQHGQKPFGGNTYGRAQRLERLFDKWRELVESSIWMVGKDGVDGSIERFREADGLGWRNYWIPPTW</sequence>
<keyword evidence="1" id="KW-0812">Transmembrane</keyword>
<feature type="transmembrane region" description="Helical" evidence="1">
    <location>
        <begin position="12"/>
        <end position="31"/>
    </location>
</feature>